<reference evidence="3 4" key="1">
    <citation type="submission" date="2018-05" db="EMBL/GenBank/DDBJ databases">
        <title>Draft Genome Sequences for a Diverse set of 7 Haemophilus Species.</title>
        <authorList>
            <person name="Nichols M."/>
            <person name="Topaz N."/>
            <person name="Wang X."/>
            <person name="Wang X."/>
            <person name="Boxrud D."/>
        </authorList>
    </citation>
    <scope>NUCLEOTIDE SEQUENCE [LARGE SCALE GENOMIC DNA]</scope>
    <source>
        <strain evidence="3 4">C2008001710</strain>
    </source>
</reference>
<dbReference type="InterPro" id="IPR058208">
    <property type="entry name" value="PACE"/>
</dbReference>
<proteinExistence type="predicted"/>
<dbReference type="AlphaFoldDB" id="A0A369Z304"/>
<dbReference type="InterPro" id="IPR007896">
    <property type="entry name" value="BTP_bacteria"/>
</dbReference>
<feature type="transmembrane region" description="Helical" evidence="1">
    <location>
        <begin position="7"/>
        <end position="29"/>
    </location>
</feature>
<keyword evidence="1" id="KW-0472">Membrane</keyword>
<dbReference type="EMBL" id="QEPW01000021">
    <property type="protein sequence ID" value="RDE89351.1"/>
    <property type="molecule type" value="Genomic_DNA"/>
</dbReference>
<evidence type="ECO:0000313" key="3">
    <source>
        <dbReference type="EMBL" id="RDE89351.1"/>
    </source>
</evidence>
<organism evidence="3 4">
    <name type="scientific">Haemophilus parainfluenzae</name>
    <dbReference type="NCBI Taxonomy" id="729"/>
    <lineage>
        <taxon>Bacteria</taxon>
        <taxon>Pseudomonadati</taxon>
        <taxon>Pseudomonadota</taxon>
        <taxon>Gammaproteobacteria</taxon>
        <taxon>Pasteurellales</taxon>
        <taxon>Pasteurellaceae</taxon>
        <taxon>Haemophilus</taxon>
    </lineage>
</organism>
<dbReference type="Pfam" id="PF05232">
    <property type="entry name" value="BTP"/>
    <property type="match status" value="2"/>
</dbReference>
<evidence type="ECO:0000259" key="2">
    <source>
        <dbReference type="Pfam" id="PF05232"/>
    </source>
</evidence>
<dbReference type="RefSeq" id="WP_111315976.1">
    <property type="nucleotide sequence ID" value="NZ_QEPQ01000006.1"/>
</dbReference>
<name>A0A369Z304_HAEPA</name>
<evidence type="ECO:0000313" key="4">
    <source>
        <dbReference type="Proteomes" id="UP000253910"/>
    </source>
</evidence>
<feature type="domain" description="Chlorhexidine efflux transporter" evidence="2">
    <location>
        <begin position="69"/>
        <end position="130"/>
    </location>
</feature>
<keyword evidence="1" id="KW-0812">Transmembrane</keyword>
<keyword evidence="1" id="KW-1133">Transmembrane helix</keyword>
<feature type="transmembrane region" description="Helical" evidence="1">
    <location>
        <begin position="35"/>
        <end position="58"/>
    </location>
</feature>
<gene>
    <name evidence="3" type="ORF">DPV87_09420</name>
</gene>
<dbReference type="Proteomes" id="UP000253910">
    <property type="component" value="Unassembled WGS sequence"/>
</dbReference>
<evidence type="ECO:0000256" key="1">
    <source>
        <dbReference type="SAM" id="Phobius"/>
    </source>
</evidence>
<feature type="domain" description="Chlorhexidine efflux transporter" evidence="2">
    <location>
        <begin position="1"/>
        <end position="62"/>
    </location>
</feature>
<dbReference type="NCBIfam" id="NF033664">
    <property type="entry name" value="PACE_transport"/>
    <property type="match status" value="1"/>
</dbReference>
<protein>
    <recommendedName>
        <fullName evidence="2">Chlorhexidine efflux transporter domain-containing protein</fullName>
    </recommendedName>
</protein>
<feature type="transmembrane region" description="Helical" evidence="1">
    <location>
        <begin position="109"/>
        <end position="126"/>
    </location>
</feature>
<accession>A0A369Z304</accession>
<sequence length="137" mass="16146">MSFLERFFHAILFETTVVLLSVFALYFFTEESVSILFGSMVLVSLTAMLWNLIFNYFLDKVFTGPREKRGVIFRTLHAISFEGGLLIFTVPIIAYFLKVDWITAFMMDFSLTVMVTVYTFIFNWVYDHARLLFIKRE</sequence>
<feature type="transmembrane region" description="Helical" evidence="1">
    <location>
        <begin position="79"/>
        <end position="97"/>
    </location>
</feature>
<comment type="caution">
    <text evidence="3">The sequence shown here is derived from an EMBL/GenBank/DDBJ whole genome shotgun (WGS) entry which is preliminary data.</text>
</comment>